<name>A0A085WKZ9_9BACT</name>
<dbReference type="OrthoDB" id="8420726at2"/>
<keyword evidence="3" id="KW-1185">Reference proteome</keyword>
<reference evidence="2 3" key="1">
    <citation type="submission" date="2014-04" db="EMBL/GenBank/DDBJ databases">
        <title>Genome assembly of Hyalangium minutum DSM 14724.</title>
        <authorList>
            <person name="Sharma G."/>
            <person name="Subramanian S."/>
        </authorList>
    </citation>
    <scope>NUCLEOTIDE SEQUENCE [LARGE SCALE GENOMIC DNA]</scope>
    <source>
        <strain evidence="2 3">DSM 14724</strain>
    </source>
</reference>
<dbReference type="STRING" id="394096.DB31_7599"/>
<dbReference type="AlphaFoldDB" id="A0A085WKZ9"/>
<evidence type="ECO:0000313" key="3">
    <source>
        <dbReference type="Proteomes" id="UP000028725"/>
    </source>
</evidence>
<evidence type="ECO:0000313" key="2">
    <source>
        <dbReference type="EMBL" id="KFE68362.1"/>
    </source>
</evidence>
<comment type="caution">
    <text evidence="2">The sequence shown here is derived from an EMBL/GenBank/DDBJ whole genome shotgun (WGS) entry which is preliminary data.</text>
</comment>
<sequence>MYQALDVLNLEEGSRLEGASEEEMSYLRAVARWSRDYLTRPHAELGRPGPVCPWVEKSIQRRLYHLTVMDQPHLRVDEVEQAFHVMRRYFLEKEPVEHSLGQFKAIVTIFTGMPGEQEAEFMKALHERLKPAFVKEGLMLGEFYPACAKTGLRNPAWHPLRSSPPLLVIRTMVRPDVAFLYEDLGFLETYLRRFGQDGCNELKSFIERRHCRLAPEEVRRLQETLGRFQQP</sequence>
<dbReference type="RefSeq" id="WP_052420044.1">
    <property type="nucleotide sequence ID" value="NZ_JMCB01000006.1"/>
</dbReference>
<gene>
    <name evidence="2" type="ORF">DB31_7599</name>
</gene>
<evidence type="ECO:0000259" key="1">
    <source>
        <dbReference type="Pfam" id="PF21780"/>
    </source>
</evidence>
<dbReference type="Proteomes" id="UP000028725">
    <property type="component" value="Unassembled WGS sequence"/>
</dbReference>
<dbReference type="Pfam" id="PF21780">
    <property type="entry name" value="DUF6875"/>
    <property type="match status" value="1"/>
</dbReference>
<dbReference type="InterPro" id="IPR049240">
    <property type="entry name" value="DUF6875"/>
</dbReference>
<protein>
    <recommendedName>
        <fullName evidence="1">DUF6875 domain-containing protein</fullName>
    </recommendedName>
</protein>
<accession>A0A085WKZ9</accession>
<dbReference type="EMBL" id="JMCB01000006">
    <property type="protein sequence ID" value="KFE68362.1"/>
    <property type="molecule type" value="Genomic_DNA"/>
</dbReference>
<organism evidence="2 3">
    <name type="scientific">Hyalangium minutum</name>
    <dbReference type="NCBI Taxonomy" id="394096"/>
    <lineage>
        <taxon>Bacteria</taxon>
        <taxon>Pseudomonadati</taxon>
        <taxon>Myxococcota</taxon>
        <taxon>Myxococcia</taxon>
        <taxon>Myxococcales</taxon>
        <taxon>Cystobacterineae</taxon>
        <taxon>Archangiaceae</taxon>
        <taxon>Hyalangium</taxon>
    </lineage>
</organism>
<feature type="domain" description="DUF6875" evidence="1">
    <location>
        <begin position="28"/>
        <end position="201"/>
    </location>
</feature>
<proteinExistence type="predicted"/>